<evidence type="ECO:0000256" key="1">
    <source>
        <dbReference type="ARBA" id="ARBA00004123"/>
    </source>
</evidence>
<dbReference type="GO" id="GO:2000779">
    <property type="term" value="P:regulation of double-strand break repair"/>
    <property type="evidence" value="ECO:0007669"/>
    <property type="project" value="TreeGrafter"/>
</dbReference>
<dbReference type="PANTHER" id="PTHR13468">
    <property type="entry name" value="DEK PROTEIN"/>
    <property type="match status" value="1"/>
</dbReference>
<feature type="coiled-coil region" evidence="5">
    <location>
        <begin position="94"/>
        <end position="128"/>
    </location>
</feature>
<name>A0A8J5S8Y8_ZIZPA</name>
<dbReference type="OrthoDB" id="647006at2759"/>
<accession>A0A8J5S8Y8</accession>
<reference evidence="8" key="1">
    <citation type="journal article" date="2021" name="bioRxiv">
        <title>Whole Genome Assembly and Annotation of Northern Wild Rice, Zizania palustris L., Supports a Whole Genome Duplication in the Zizania Genus.</title>
        <authorList>
            <person name="Haas M."/>
            <person name="Kono T."/>
            <person name="Macchietto M."/>
            <person name="Millas R."/>
            <person name="McGilp L."/>
            <person name="Shao M."/>
            <person name="Duquette J."/>
            <person name="Hirsch C.N."/>
            <person name="Kimball J."/>
        </authorList>
    </citation>
    <scope>NUCLEOTIDE SEQUENCE</scope>
    <source>
        <tissue evidence="8">Fresh leaf tissue</tissue>
    </source>
</reference>
<dbReference type="PANTHER" id="PTHR13468:SF7">
    <property type="entry name" value="OS03G0412900 PROTEIN"/>
    <property type="match status" value="1"/>
</dbReference>
<keyword evidence="9" id="KW-1185">Reference proteome</keyword>
<keyword evidence="2" id="KW-0156">Chromatin regulator</keyword>
<evidence type="ECO:0000256" key="2">
    <source>
        <dbReference type="ARBA" id="ARBA00022853"/>
    </source>
</evidence>
<dbReference type="EMBL" id="JAAALK010000286">
    <property type="protein sequence ID" value="KAG8063042.1"/>
    <property type="molecule type" value="Genomic_DNA"/>
</dbReference>
<feature type="compositionally biased region" description="Polar residues" evidence="6">
    <location>
        <begin position="328"/>
        <end position="337"/>
    </location>
</feature>
<dbReference type="InterPro" id="IPR014876">
    <property type="entry name" value="DEK_C"/>
</dbReference>
<dbReference type="Pfam" id="PF08766">
    <property type="entry name" value="DEK_C"/>
    <property type="match status" value="1"/>
</dbReference>
<evidence type="ECO:0000256" key="6">
    <source>
        <dbReference type="SAM" id="MobiDB-lite"/>
    </source>
</evidence>
<dbReference type="GO" id="GO:0005634">
    <property type="term" value="C:nucleus"/>
    <property type="evidence" value="ECO:0007669"/>
    <property type="project" value="UniProtKB-SubCell"/>
</dbReference>
<feature type="domain" description="DEK-C" evidence="7">
    <location>
        <begin position="47"/>
        <end position="102"/>
    </location>
</feature>
<organism evidence="8 9">
    <name type="scientific">Zizania palustris</name>
    <name type="common">Northern wild rice</name>
    <dbReference type="NCBI Taxonomy" id="103762"/>
    <lineage>
        <taxon>Eukaryota</taxon>
        <taxon>Viridiplantae</taxon>
        <taxon>Streptophyta</taxon>
        <taxon>Embryophyta</taxon>
        <taxon>Tracheophyta</taxon>
        <taxon>Spermatophyta</taxon>
        <taxon>Magnoliopsida</taxon>
        <taxon>Liliopsida</taxon>
        <taxon>Poales</taxon>
        <taxon>Poaceae</taxon>
        <taxon>BOP clade</taxon>
        <taxon>Oryzoideae</taxon>
        <taxon>Oryzeae</taxon>
        <taxon>Zizaniinae</taxon>
        <taxon>Zizania</taxon>
    </lineage>
</organism>
<evidence type="ECO:0000259" key="7">
    <source>
        <dbReference type="PROSITE" id="PS51998"/>
    </source>
</evidence>
<evidence type="ECO:0000313" key="9">
    <source>
        <dbReference type="Proteomes" id="UP000729402"/>
    </source>
</evidence>
<sequence length="395" mass="43091">MQACCFFNTSCIISSSTFSHFSKPCLFCIKGKQMSRGDAKPRNLAARPSRDELRQAVFCILDTADFATMTFGEVVKEVDKYFGKDLFEKKPLIRSLIEEELFRLAEEAEKKELEEEEAAEAKARAEVATKGMTQDGVNSGIDKAEELQVDKDVKSEDAAKIEDGNRVEQVLKAWISVDDESRNRIDAAESSQDGQCEHDRRNENNGGDFTRDDNAQDINRGDHVECSRDCDRLKKNNNSEAMGGSEDGKSDEANTGENDVTKDGINRNGGKSALDDVCGAEPTLDGENGENATCLEEGKAEETGNVENSENTASHDAKDGKGKEAMENANTEQSITGANDDGKTEYAEHTVNTKADVDLPADDATENGKTEDQIATSKQSEMAQLTDMHAAHAGN</sequence>
<dbReference type="Proteomes" id="UP000729402">
    <property type="component" value="Unassembled WGS sequence"/>
</dbReference>
<dbReference type="AlphaFoldDB" id="A0A8J5S8Y8"/>
<comment type="caution">
    <text evidence="8">The sequence shown here is derived from an EMBL/GenBank/DDBJ whole genome shotgun (WGS) entry which is preliminary data.</text>
</comment>
<dbReference type="PROSITE" id="PS51998">
    <property type="entry name" value="DEK_C"/>
    <property type="match status" value="1"/>
</dbReference>
<evidence type="ECO:0000256" key="4">
    <source>
        <dbReference type="ARBA" id="ARBA00023242"/>
    </source>
</evidence>
<dbReference type="FunFam" id="1.10.10.60:FF:000467">
    <property type="entry name" value="Os03g0412900 protein"/>
    <property type="match status" value="1"/>
</dbReference>
<evidence type="ECO:0000313" key="8">
    <source>
        <dbReference type="EMBL" id="KAG8063042.1"/>
    </source>
</evidence>
<dbReference type="InterPro" id="IPR044198">
    <property type="entry name" value="DEK"/>
</dbReference>
<comment type="subcellular location">
    <subcellularLocation>
        <location evidence="1">Nucleus</location>
    </subcellularLocation>
</comment>
<reference evidence="8" key="2">
    <citation type="submission" date="2021-02" db="EMBL/GenBank/DDBJ databases">
        <authorList>
            <person name="Kimball J.A."/>
            <person name="Haas M.W."/>
            <person name="Macchietto M."/>
            <person name="Kono T."/>
            <person name="Duquette J."/>
            <person name="Shao M."/>
        </authorList>
    </citation>
    <scope>NUCLEOTIDE SEQUENCE</scope>
    <source>
        <tissue evidence="8">Fresh leaf tissue</tissue>
    </source>
</reference>
<keyword evidence="4" id="KW-0539">Nucleus</keyword>
<keyword evidence="5" id="KW-0175">Coiled coil</keyword>
<dbReference type="GO" id="GO:0006325">
    <property type="term" value="P:chromatin organization"/>
    <property type="evidence" value="ECO:0007669"/>
    <property type="project" value="UniProtKB-KW"/>
</dbReference>
<keyword evidence="3" id="KW-0238">DNA-binding</keyword>
<gene>
    <name evidence="8" type="ORF">GUJ93_ZPchr0003g16839</name>
</gene>
<feature type="compositionally biased region" description="Basic and acidic residues" evidence="6">
    <location>
        <begin position="313"/>
        <end position="326"/>
    </location>
</feature>
<feature type="region of interest" description="Disordered" evidence="6">
    <location>
        <begin position="183"/>
        <end position="377"/>
    </location>
</feature>
<proteinExistence type="predicted"/>
<evidence type="ECO:0000256" key="3">
    <source>
        <dbReference type="ARBA" id="ARBA00023125"/>
    </source>
</evidence>
<dbReference type="GO" id="GO:0042393">
    <property type="term" value="F:histone binding"/>
    <property type="evidence" value="ECO:0007669"/>
    <property type="project" value="TreeGrafter"/>
</dbReference>
<feature type="compositionally biased region" description="Basic and acidic residues" evidence="6">
    <location>
        <begin position="195"/>
        <end position="234"/>
    </location>
</feature>
<evidence type="ECO:0000256" key="5">
    <source>
        <dbReference type="SAM" id="Coils"/>
    </source>
</evidence>
<dbReference type="GO" id="GO:0003677">
    <property type="term" value="F:DNA binding"/>
    <property type="evidence" value="ECO:0007669"/>
    <property type="project" value="UniProtKB-KW"/>
</dbReference>
<protein>
    <recommendedName>
        <fullName evidence="7">DEK-C domain-containing protein</fullName>
    </recommendedName>
</protein>